<name>A0A7S9X5G5_9BACT</name>
<dbReference type="PANTHER" id="PTHR43707:SF1">
    <property type="entry name" value="HISTIDINE--TRNA LIGASE, MITOCHONDRIAL-RELATED"/>
    <property type="match status" value="1"/>
</dbReference>
<dbReference type="InterPro" id="IPR045864">
    <property type="entry name" value="aa-tRNA-synth_II/BPL/LPL"/>
</dbReference>
<proteinExistence type="predicted"/>
<dbReference type="SUPFAM" id="SSF55681">
    <property type="entry name" value="Class II aaRS and biotin synthetases"/>
    <property type="match status" value="1"/>
</dbReference>
<dbReference type="GO" id="GO:0005737">
    <property type="term" value="C:cytoplasm"/>
    <property type="evidence" value="ECO:0007669"/>
    <property type="project" value="InterPro"/>
</dbReference>
<reference evidence="2 3" key="1">
    <citation type="journal article" date="2018" name="Emerg. Microbes Infect.">
        <title>Genomic analysis of oral Campylobacter concisus strains identified a potential bacterial molecular marker associated with active Crohn's disease.</title>
        <authorList>
            <person name="Liu F."/>
            <person name="Ma R."/>
            <person name="Tay C.Y.A."/>
            <person name="Octavia S."/>
            <person name="Lan R."/>
            <person name="Chung H.K.L."/>
            <person name="Riordan S.M."/>
            <person name="Grimm M.C."/>
            <person name="Leong R.W."/>
            <person name="Tanaka M.M."/>
            <person name="Connor S."/>
            <person name="Zhang L."/>
        </authorList>
    </citation>
    <scope>NUCLEOTIDE SEQUENCE [LARGE SCALE GENOMIC DNA]</scope>
    <source>
        <strain evidence="2 3">H16O-S1</strain>
    </source>
</reference>
<dbReference type="EMBL" id="CP049263">
    <property type="protein sequence ID" value="QPH98257.1"/>
    <property type="molecule type" value="Genomic_DNA"/>
</dbReference>
<evidence type="ECO:0000313" key="3">
    <source>
        <dbReference type="Proteomes" id="UP000594571"/>
    </source>
</evidence>
<feature type="domain" description="Class II Histidinyl-tRNA synthetase (HisRS)-like catalytic core" evidence="1">
    <location>
        <begin position="24"/>
        <end position="279"/>
    </location>
</feature>
<dbReference type="Proteomes" id="UP000594571">
    <property type="component" value="Chromosome"/>
</dbReference>
<reference evidence="2 3" key="2">
    <citation type="journal article" date="2020" name="Microb. Genom.">
        <title>Analysis of complete Campylobacter concisus genomes identifies genomospecies features, secretion systems and novel plasmids and their association with severe ulcerative colitis.</title>
        <authorList>
            <person name="Liu F."/>
            <person name="Chen S."/>
            <person name="Luu L.D.W."/>
            <person name="Lee S.A."/>
            <person name="Tay A.C.Y."/>
            <person name="Wu R."/>
            <person name="Riordan S.M."/>
            <person name="Lan R."/>
            <person name="Liu L."/>
            <person name="Zhang L."/>
        </authorList>
    </citation>
    <scope>NUCLEOTIDE SEQUENCE [LARGE SCALE GENOMIC DNA]</scope>
    <source>
        <strain evidence="2 3">H16O-S1</strain>
    </source>
</reference>
<dbReference type="RefSeq" id="WP_103590397.1">
    <property type="nucleotide sequence ID" value="NZ_CABPUC010000001.1"/>
</dbReference>
<dbReference type="AlphaFoldDB" id="A0A7S9X5G5"/>
<evidence type="ECO:0000259" key="1">
    <source>
        <dbReference type="Pfam" id="PF13393"/>
    </source>
</evidence>
<accession>A0A7S9X5G5</accession>
<dbReference type="GO" id="GO:0016757">
    <property type="term" value="F:glycosyltransferase activity"/>
    <property type="evidence" value="ECO:0007669"/>
    <property type="project" value="UniProtKB-KW"/>
</dbReference>
<sequence>MNENALSIYEHEIPVGSKLYFAKSAKLKRKIEQKASEILEDEGFSEIVTPFFSYHQHLSVDATNLLRFSDSLNHEISLRADSTVDTVRIVLRRLKANEPKRWFYIQPVFRYPSQEIYQIGAELIGENDILKSINIVAKLFSELEIGACLQLSNMQIPRIICEILNLEIEIFENSWLEKILAQNVPWLSKLALLKDASELDEIVNLVPDKLKEALKNLQNVAKSLEYKNLRIVPLYYSKMRYYDSLFFRFLKDNAILASGGNYEIDDISGSGFAVYTDALIEEKINLRK</sequence>
<keyword evidence="2" id="KW-0808">Transferase</keyword>
<dbReference type="GO" id="GO:0006427">
    <property type="term" value="P:histidyl-tRNA aminoacylation"/>
    <property type="evidence" value="ECO:0007669"/>
    <property type="project" value="TreeGrafter"/>
</dbReference>
<dbReference type="Pfam" id="PF13393">
    <property type="entry name" value="tRNA-synt_His"/>
    <property type="match status" value="1"/>
</dbReference>
<evidence type="ECO:0000313" key="2">
    <source>
        <dbReference type="EMBL" id="QPH98257.1"/>
    </source>
</evidence>
<dbReference type="GO" id="GO:0004821">
    <property type="term" value="F:histidine-tRNA ligase activity"/>
    <property type="evidence" value="ECO:0007669"/>
    <property type="project" value="TreeGrafter"/>
</dbReference>
<gene>
    <name evidence="2" type="ORF">CVS89_08385</name>
</gene>
<keyword evidence="2" id="KW-0328">Glycosyltransferase</keyword>
<protein>
    <submittedName>
        <fullName evidence="2">ATP phosphoribosyltransferase regulatory subunit</fullName>
    </submittedName>
</protein>
<dbReference type="PANTHER" id="PTHR43707">
    <property type="entry name" value="HISTIDYL-TRNA SYNTHETASE"/>
    <property type="match status" value="1"/>
</dbReference>
<dbReference type="NCBIfam" id="NF008946">
    <property type="entry name" value="PRK12293.1"/>
    <property type="match status" value="1"/>
</dbReference>
<dbReference type="Gene3D" id="3.30.930.10">
    <property type="entry name" value="Bira Bifunctional Protein, Domain 2"/>
    <property type="match status" value="1"/>
</dbReference>
<dbReference type="InterPro" id="IPR004516">
    <property type="entry name" value="HisRS/HisZ"/>
</dbReference>
<organism evidence="2 3">
    <name type="scientific">Campylobacter concisus</name>
    <dbReference type="NCBI Taxonomy" id="199"/>
    <lineage>
        <taxon>Bacteria</taxon>
        <taxon>Pseudomonadati</taxon>
        <taxon>Campylobacterota</taxon>
        <taxon>Epsilonproteobacteria</taxon>
        <taxon>Campylobacterales</taxon>
        <taxon>Campylobacteraceae</taxon>
        <taxon>Campylobacter</taxon>
    </lineage>
</organism>
<dbReference type="InterPro" id="IPR041715">
    <property type="entry name" value="HisRS-like_core"/>
</dbReference>